<name>A0A852T843_9BACI</name>
<dbReference type="EMBL" id="JACCBX010000001">
    <property type="protein sequence ID" value="NYE03708.1"/>
    <property type="molecule type" value="Genomic_DNA"/>
</dbReference>
<dbReference type="InterPro" id="IPR029052">
    <property type="entry name" value="Metallo-depent_PP-like"/>
</dbReference>
<reference evidence="2" key="2">
    <citation type="submission" date="2020-08" db="EMBL/GenBank/DDBJ databases">
        <title>The Agave Microbiome: Exploring the role of microbial communities in plant adaptations to desert environments.</title>
        <authorList>
            <person name="Partida-Martinez L.P."/>
        </authorList>
    </citation>
    <scope>NUCLEOTIDE SEQUENCE [LARGE SCALE GENOMIC DNA]</scope>
    <source>
        <strain evidence="2">AT2.8</strain>
    </source>
</reference>
<gene>
    <name evidence="1" type="ORF">F4694_000427</name>
</gene>
<evidence type="ECO:0000313" key="1">
    <source>
        <dbReference type="EMBL" id="NYE03708.1"/>
    </source>
</evidence>
<accession>A0A852T843</accession>
<reference evidence="2" key="1">
    <citation type="submission" date="2020-07" db="EMBL/GenBank/DDBJ databases">
        <authorList>
            <person name="Partida-Martinez L."/>
            <person name="Huntemann M."/>
            <person name="Clum A."/>
            <person name="Wang J."/>
            <person name="Palaniappan K."/>
            <person name="Ritter S."/>
            <person name="Chen I.-M."/>
            <person name="Stamatis D."/>
            <person name="Reddy T."/>
            <person name="O'Malley R."/>
            <person name="Daum C."/>
            <person name="Shapiro N."/>
            <person name="Ivanova N."/>
            <person name="Kyrpides N."/>
            <person name="Woyke T."/>
        </authorList>
    </citation>
    <scope>NUCLEOTIDE SEQUENCE [LARGE SCALE GENOMIC DNA]</scope>
    <source>
        <strain evidence="2">AT2.8</strain>
    </source>
</reference>
<protein>
    <submittedName>
        <fullName evidence="1">2',3'-cyclic-nucleotide 2'-phosphodiesterase (5'-nucleotidase family)</fullName>
    </submittedName>
</protein>
<dbReference type="Proteomes" id="UP000548423">
    <property type="component" value="Unassembled WGS sequence"/>
</dbReference>
<dbReference type="AlphaFoldDB" id="A0A852T843"/>
<sequence length="75" mass="8161">MGIEAIVVLAHIPTSQEGYTDGFDASRITEKVDVEVDVIFAAHNHVYNDKVVDNKLIVQAYSFGPTVMPAMGLVL</sequence>
<evidence type="ECO:0000313" key="2">
    <source>
        <dbReference type="Proteomes" id="UP000548423"/>
    </source>
</evidence>
<proteinExistence type="predicted"/>
<dbReference type="Gene3D" id="3.60.21.10">
    <property type="match status" value="1"/>
</dbReference>
<comment type="caution">
    <text evidence="1">The sequence shown here is derived from an EMBL/GenBank/DDBJ whole genome shotgun (WGS) entry which is preliminary data.</text>
</comment>
<organism evidence="1 2">
    <name type="scientific">Neobacillus niacini</name>
    <dbReference type="NCBI Taxonomy" id="86668"/>
    <lineage>
        <taxon>Bacteria</taxon>
        <taxon>Bacillati</taxon>
        <taxon>Bacillota</taxon>
        <taxon>Bacilli</taxon>
        <taxon>Bacillales</taxon>
        <taxon>Bacillaceae</taxon>
        <taxon>Neobacillus</taxon>
    </lineage>
</organism>
<dbReference type="SUPFAM" id="SSF56300">
    <property type="entry name" value="Metallo-dependent phosphatases"/>
    <property type="match status" value="1"/>
</dbReference>